<keyword evidence="5" id="KW-0804">Transcription</keyword>
<evidence type="ECO:0000259" key="7">
    <source>
        <dbReference type="PROSITE" id="PS50045"/>
    </source>
</evidence>
<dbReference type="GO" id="GO:0005524">
    <property type="term" value="F:ATP binding"/>
    <property type="evidence" value="ECO:0007669"/>
    <property type="project" value="UniProtKB-KW"/>
</dbReference>
<dbReference type="SUPFAM" id="SSF52172">
    <property type="entry name" value="CheY-like"/>
    <property type="match status" value="1"/>
</dbReference>
<dbReference type="CDD" id="cd00009">
    <property type="entry name" value="AAA"/>
    <property type="match status" value="1"/>
</dbReference>
<dbReference type="InterPro" id="IPR011006">
    <property type="entry name" value="CheY-like_superfamily"/>
</dbReference>
<keyword evidence="2" id="KW-0067">ATP-binding</keyword>
<dbReference type="FunFam" id="3.40.50.300:FF:000006">
    <property type="entry name" value="DNA-binding transcriptional regulator NtrC"/>
    <property type="match status" value="1"/>
</dbReference>
<dbReference type="PROSITE" id="PS50045">
    <property type="entry name" value="SIGMA54_INTERACT_4"/>
    <property type="match status" value="1"/>
</dbReference>
<dbReference type="GO" id="GO:0043565">
    <property type="term" value="F:sequence-specific DNA binding"/>
    <property type="evidence" value="ECO:0007669"/>
    <property type="project" value="InterPro"/>
</dbReference>
<protein>
    <submittedName>
        <fullName evidence="9">Sigma-54 dependent transcriptional regulator</fullName>
    </submittedName>
</protein>
<comment type="caution">
    <text evidence="9">The sequence shown here is derived from an EMBL/GenBank/DDBJ whole genome shotgun (WGS) entry which is preliminary data.</text>
</comment>
<evidence type="ECO:0000256" key="6">
    <source>
        <dbReference type="PROSITE-ProRule" id="PRU00169"/>
    </source>
</evidence>
<dbReference type="Pfam" id="PF25601">
    <property type="entry name" value="AAA_lid_14"/>
    <property type="match status" value="1"/>
</dbReference>
<reference evidence="9" key="2">
    <citation type="submission" date="2022-10" db="EMBL/GenBank/DDBJ databases">
        <authorList>
            <person name="Aronson H.S."/>
        </authorList>
    </citation>
    <scope>NUCLEOTIDE SEQUENCE</scope>
    <source>
        <strain evidence="9">RS19-109</strain>
    </source>
</reference>
<dbReference type="PROSITE" id="PS00688">
    <property type="entry name" value="SIGMA54_INTERACT_3"/>
    <property type="match status" value="1"/>
</dbReference>
<organism evidence="9 10">
    <name type="scientific">Thiovibrio frasassiensis</name>
    <dbReference type="NCBI Taxonomy" id="2984131"/>
    <lineage>
        <taxon>Bacteria</taxon>
        <taxon>Pseudomonadati</taxon>
        <taxon>Thermodesulfobacteriota</taxon>
        <taxon>Desulfobulbia</taxon>
        <taxon>Desulfobulbales</taxon>
        <taxon>Thiovibrionaceae</taxon>
        <taxon>Thiovibrio</taxon>
    </lineage>
</organism>
<dbReference type="EMBL" id="JAPHEH010000001">
    <property type="protein sequence ID" value="MDG4477032.1"/>
    <property type="molecule type" value="Genomic_DNA"/>
</dbReference>
<dbReference type="PROSITE" id="PS00676">
    <property type="entry name" value="SIGMA54_INTERACT_2"/>
    <property type="match status" value="1"/>
</dbReference>
<reference evidence="9" key="1">
    <citation type="journal article" date="2022" name="bioRxiv">
        <title>Thiovibrio frasassiensisgen. nov., sp. nov., an autotrophic, elemental sulfur disproportionating bacterium isolated from sulfidic karst sediment, and proposal of Thiovibrionaceae fam. nov.</title>
        <authorList>
            <person name="Aronson H."/>
            <person name="Thomas C."/>
            <person name="Bhattacharyya M."/>
            <person name="Eckstein S."/>
            <person name="Jensen S."/>
            <person name="Barco R."/>
            <person name="Macalady J."/>
            <person name="Amend J."/>
        </authorList>
    </citation>
    <scope>NUCLEOTIDE SEQUENCE</scope>
    <source>
        <strain evidence="9">RS19-109</strain>
    </source>
</reference>
<dbReference type="SUPFAM" id="SSF46689">
    <property type="entry name" value="Homeodomain-like"/>
    <property type="match status" value="1"/>
</dbReference>
<sequence>MTHNPLLLLLLDSSGRSAELVKALQKKELPLVLVRSEAEARRWLEANQCQAILLAVSSLQPHASFLDELQDAASSAAVLVAASEPSVTDAVVALQAGAIDYLEAPVSNSRLDAALDKAGVRRHISSTDEPQTKTTKGCAAIIGNSSAMRHVFSLIKKVCDAETTVLVRGESGTGKELIAQALHYEGVRGTGPFVPVNCGAIPGELLESELFGHEKGAFTHAIRTRLGRFELANGGTVFLDEISEMSPMLQVKLLRVLQEKEFERIGGTKTISSDFRVVAATNRDLEQEVEAGRFREDLYYRLNVIPIEAPPLRERLQDIPLLVEHFVARFNRLRKKKIKGVGDEVMARFGRYGWPGNVRELENMLERMVILAGSDTLCAADLPERLLEGGVAPLEQFEELPEEGFFLNAVLAEFEKRLILQALEQTGWVKNRAAKLLHVNRTTLIEKMKRFKLVSSSAEA</sequence>
<dbReference type="RefSeq" id="WP_307633997.1">
    <property type="nucleotide sequence ID" value="NZ_JAPHEH010000001.1"/>
</dbReference>
<comment type="caution">
    <text evidence="6">Lacks conserved residue(s) required for the propagation of feature annotation.</text>
</comment>
<dbReference type="PANTHER" id="PTHR32071">
    <property type="entry name" value="TRANSCRIPTIONAL REGULATORY PROTEIN"/>
    <property type="match status" value="1"/>
</dbReference>
<dbReference type="SMART" id="SM00382">
    <property type="entry name" value="AAA"/>
    <property type="match status" value="1"/>
</dbReference>
<accession>A0A9X4MQR4</accession>
<keyword evidence="3" id="KW-0805">Transcription regulation</keyword>
<evidence type="ECO:0000256" key="5">
    <source>
        <dbReference type="ARBA" id="ARBA00023163"/>
    </source>
</evidence>
<feature type="domain" description="Response regulatory" evidence="8">
    <location>
        <begin position="6"/>
        <end position="119"/>
    </location>
</feature>
<dbReference type="Gene3D" id="1.10.10.60">
    <property type="entry name" value="Homeodomain-like"/>
    <property type="match status" value="1"/>
</dbReference>
<dbReference type="InterPro" id="IPR002078">
    <property type="entry name" value="Sigma_54_int"/>
</dbReference>
<evidence type="ECO:0000256" key="3">
    <source>
        <dbReference type="ARBA" id="ARBA00023015"/>
    </source>
</evidence>
<evidence type="ECO:0000313" key="9">
    <source>
        <dbReference type="EMBL" id="MDG4477032.1"/>
    </source>
</evidence>
<dbReference type="Gene3D" id="3.40.50.2300">
    <property type="match status" value="1"/>
</dbReference>
<name>A0A9X4MQR4_9BACT</name>
<dbReference type="GO" id="GO:0000160">
    <property type="term" value="P:phosphorelay signal transduction system"/>
    <property type="evidence" value="ECO:0007669"/>
    <property type="project" value="InterPro"/>
</dbReference>
<dbReference type="InterPro" id="IPR025943">
    <property type="entry name" value="Sigma_54_int_dom_ATP-bd_2"/>
</dbReference>
<evidence type="ECO:0000256" key="1">
    <source>
        <dbReference type="ARBA" id="ARBA00022741"/>
    </source>
</evidence>
<dbReference type="Gene3D" id="3.40.50.300">
    <property type="entry name" value="P-loop containing nucleotide triphosphate hydrolases"/>
    <property type="match status" value="1"/>
</dbReference>
<keyword evidence="1" id="KW-0547">Nucleotide-binding</keyword>
<dbReference type="Pfam" id="PF00158">
    <property type="entry name" value="Sigma54_activat"/>
    <property type="match status" value="1"/>
</dbReference>
<feature type="domain" description="Sigma-54 factor interaction" evidence="7">
    <location>
        <begin position="141"/>
        <end position="370"/>
    </location>
</feature>
<dbReference type="InterPro" id="IPR058031">
    <property type="entry name" value="AAA_lid_NorR"/>
</dbReference>
<dbReference type="PRINTS" id="PR01590">
    <property type="entry name" value="HTHFIS"/>
</dbReference>
<dbReference type="SUPFAM" id="SSF52540">
    <property type="entry name" value="P-loop containing nucleoside triphosphate hydrolases"/>
    <property type="match status" value="1"/>
</dbReference>
<evidence type="ECO:0000259" key="8">
    <source>
        <dbReference type="PROSITE" id="PS50110"/>
    </source>
</evidence>
<dbReference type="Pfam" id="PF02954">
    <property type="entry name" value="HTH_8"/>
    <property type="match status" value="1"/>
</dbReference>
<dbReference type="InterPro" id="IPR003593">
    <property type="entry name" value="AAA+_ATPase"/>
</dbReference>
<dbReference type="GO" id="GO:0006355">
    <property type="term" value="P:regulation of DNA-templated transcription"/>
    <property type="evidence" value="ECO:0007669"/>
    <property type="project" value="InterPro"/>
</dbReference>
<evidence type="ECO:0000256" key="4">
    <source>
        <dbReference type="ARBA" id="ARBA00023125"/>
    </source>
</evidence>
<evidence type="ECO:0000313" key="10">
    <source>
        <dbReference type="Proteomes" id="UP001154240"/>
    </source>
</evidence>
<dbReference type="InterPro" id="IPR025944">
    <property type="entry name" value="Sigma_54_int_dom_CS"/>
</dbReference>
<dbReference type="AlphaFoldDB" id="A0A9X4MQR4"/>
<evidence type="ECO:0000256" key="2">
    <source>
        <dbReference type="ARBA" id="ARBA00022840"/>
    </source>
</evidence>
<dbReference type="InterPro" id="IPR025662">
    <property type="entry name" value="Sigma_54_int_dom_ATP-bd_1"/>
</dbReference>
<dbReference type="PANTHER" id="PTHR32071:SF57">
    <property type="entry name" value="C4-DICARBOXYLATE TRANSPORT TRANSCRIPTIONAL REGULATORY PROTEIN DCTD"/>
    <property type="match status" value="1"/>
</dbReference>
<dbReference type="Gene3D" id="1.10.8.60">
    <property type="match status" value="1"/>
</dbReference>
<dbReference type="InterPro" id="IPR009057">
    <property type="entry name" value="Homeodomain-like_sf"/>
</dbReference>
<dbReference type="PROSITE" id="PS00675">
    <property type="entry name" value="SIGMA54_INTERACT_1"/>
    <property type="match status" value="1"/>
</dbReference>
<dbReference type="PROSITE" id="PS50110">
    <property type="entry name" value="RESPONSE_REGULATORY"/>
    <property type="match status" value="1"/>
</dbReference>
<keyword evidence="10" id="KW-1185">Reference proteome</keyword>
<proteinExistence type="predicted"/>
<dbReference type="InterPro" id="IPR002197">
    <property type="entry name" value="HTH_Fis"/>
</dbReference>
<dbReference type="InterPro" id="IPR001789">
    <property type="entry name" value="Sig_transdc_resp-reg_receiver"/>
</dbReference>
<dbReference type="Proteomes" id="UP001154240">
    <property type="component" value="Unassembled WGS sequence"/>
</dbReference>
<dbReference type="InterPro" id="IPR027417">
    <property type="entry name" value="P-loop_NTPase"/>
</dbReference>
<gene>
    <name evidence="9" type="ORF">OLX77_12800</name>
</gene>
<keyword evidence="4" id="KW-0238">DNA-binding</keyword>